<dbReference type="EMBL" id="FMWP01000018">
    <property type="protein sequence ID" value="SCZ92262.1"/>
    <property type="molecule type" value="Genomic_DNA"/>
</dbReference>
<feature type="chain" id="PRO_5030060007" evidence="2">
    <location>
        <begin position="23"/>
        <end position="467"/>
    </location>
</feature>
<accession>A0A2X0KFK1</accession>
<feature type="compositionally biased region" description="Basic and acidic residues" evidence="1">
    <location>
        <begin position="384"/>
        <end position="398"/>
    </location>
</feature>
<protein>
    <submittedName>
        <fullName evidence="3">BZ3500_MvSof-1268-A1-R1_Chr5-2g07744 protein</fullName>
    </submittedName>
</protein>
<dbReference type="AlphaFoldDB" id="A0A2X0KFK1"/>
<keyword evidence="2" id="KW-0732">Signal</keyword>
<feature type="signal peptide" evidence="2">
    <location>
        <begin position="1"/>
        <end position="22"/>
    </location>
</feature>
<keyword evidence="4" id="KW-1185">Reference proteome</keyword>
<evidence type="ECO:0000313" key="4">
    <source>
        <dbReference type="Proteomes" id="UP000249723"/>
    </source>
</evidence>
<evidence type="ECO:0000313" key="3">
    <source>
        <dbReference type="EMBL" id="SCZ92262.1"/>
    </source>
</evidence>
<evidence type="ECO:0000256" key="1">
    <source>
        <dbReference type="SAM" id="MobiDB-lite"/>
    </source>
</evidence>
<organism evidence="3 4">
    <name type="scientific">Microbotryum saponariae</name>
    <dbReference type="NCBI Taxonomy" id="289078"/>
    <lineage>
        <taxon>Eukaryota</taxon>
        <taxon>Fungi</taxon>
        <taxon>Dikarya</taxon>
        <taxon>Basidiomycota</taxon>
        <taxon>Pucciniomycotina</taxon>
        <taxon>Microbotryomycetes</taxon>
        <taxon>Microbotryales</taxon>
        <taxon>Microbotryaceae</taxon>
        <taxon>Microbotryum</taxon>
    </lineage>
</organism>
<dbReference type="Proteomes" id="UP000249723">
    <property type="component" value="Unassembled WGS sequence"/>
</dbReference>
<gene>
    <name evidence="3" type="ORF">BZ3500_MVSOF-1268-A1-R1_CHR5-2G07744</name>
</gene>
<proteinExistence type="predicted"/>
<reference evidence="4" key="1">
    <citation type="submission" date="2016-10" db="EMBL/GenBank/DDBJ databases">
        <authorList>
            <person name="Jeantristanb JTB J.-T."/>
            <person name="Ricardo R."/>
        </authorList>
    </citation>
    <scope>NUCLEOTIDE SEQUENCE [LARGE SCALE GENOMIC DNA]</scope>
</reference>
<feature type="region of interest" description="Disordered" evidence="1">
    <location>
        <begin position="379"/>
        <end position="406"/>
    </location>
</feature>
<dbReference type="OrthoDB" id="2522796at2759"/>
<name>A0A2X0KFK1_9BASI</name>
<evidence type="ECO:0000256" key="2">
    <source>
        <dbReference type="SAM" id="SignalP"/>
    </source>
</evidence>
<sequence length="467" mass="51497">MKTFFLRSSLLALATCALGASATVTNPSEQHEPFDLDKRTFGLIPLSPCGIFKGGMSGISTYSSLSLNLGLTARVRCPLTFRCDGSGTDGHLYDINGLPVPSCFPSTWRYFGIKAPYHYLSERGWQPPASFSCGSSWTVPTAWCPSVHLAPWFRPGPGVALSYSSGLNIPSWWLPSAGWSCSGNLGIGGYAFDPYGQGPPIGASGFLYFGLGRGWLPPAGLSIDVNFVSLGRFNILRSCEWDSRLIPYPRSFLQVFPSGCGNLHLATWWSPPIEWVPPPKFGCPIWWKCRRCQSPTTSVTLSLPAPTTTTSAATIAQTTAPQSPTTSHHDGEHDHCSGHYLVVYLGFNDGSSDYLDCCDDDVQHHEVRNVHFVFDVHVSPPPTSHDRTQPPLRAEHHSHSPPPPSLGPYYSTHHHVDRSFVDEYFVCFGTYFDFRFDFDFDAFELRGSADDETSSWSSLAWPWSLPP</sequence>
<dbReference type="STRING" id="289078.A0A2X0KFK1"/>